<dbReference type="PANTHER" id="PTHR12011:SF433">
    <property type="entry name" value="ADHESION G PROTEIN-COUPLED RECEPTOR E1-LIKE-RELATED"/>
    <property type="match status" value="1"/>
</dbReference>
<dbReference type="PROSITE" id="PS50026">
    <property type="entry name" value="EGF_3"/>
    <property type="match status" value="4"/>
</dbReference>
<dbReference type="EMBL" id="JAATIS010000094">
    <property type="protein sequence ID" value="KAG2471232.1"/>
    <property type="molecule type" value="Genomic_DNA"/>
</dbReference>
<keyword evidence="12" id="KW-0325">Glycoprotein</keyword>
<evidence type="ECO:0000256" key="11">
    <source>
        <dbReference type="ARBA" id="ARBA00023157"/>
    </source>
</evidence>
<dbReference type="PROSITE" id="PS01187">
    <property type="entry name" value="EGF_CA"/>
    <property type="match status" value="2"/>
</dbReference>
<comment type="caution">
    <text evidence="19">The sequence shown here is derived from an EMBL/GenBank/DDBJ whole genome shotgun (WGS) entry which is preliminary data.</text>
</comment>
<feature type="domain" description="GAIN-B" evidence="17">
    <location>
        <begin position="432"/>
        <end position="598"/>
    </location>
</feature>
<dbReference type="GO" id="GO:0005509">
    <property type="term" value="F:calcium ion binding"/>
    <property type="evidence" value="ECO:0007669"/>
    <property type="project" value="InterPro"/>
</dbReference>
<dbReference type="Gene3D" id="2.60.220.50">
    <property type="match status" value="1"/>
</dbReference>
<dbReference type="GO" id="GO:0004930">
    <property type="term" value="F:G protein-coupled receptor activity"/>
    <property type="evidence" value="ECO:0007669"/>
    <property type="project" value="InterPro"/>
</dbReference>
<evidence type="ECO:0000259" key="18">
    <source>
        <dbReference type="PROSITE" id="PS50261"/>
    </source>
</evidence>
<evidence type="ECO:0000259" key="17">
    <source>
        <dbReference type="PROSITE" id="PS50221"/>
    </source>
</evidence>
<keyword evidence="3 13" id="KW-0245">EGF-like domain</keyword>
<evidence type="ECO:0000256" key="6">
    <source>
        <dbReference type="ARBA" id="ARBA00022737"/>
    </source>
</evidence>
<evidence type="ECO:0000256" key="12">
    <source>
        <dbReference type="ARBA" id="ARBA00023180"/>
    </source>
</evidence>
<dbReference type="SMART" id="SM00181">
    <property type="entry name" value="EGF"/>
    <property type="match status" value="4"/>
</dbReference>
<dbReference type="FunFam" id="1.20.1070.10:FF:000136">
    <property type="entry name" value="Adhesion G protein-coupled receptor E5"/>
    <property type="match status" value="1"/>
</dbReference>
<dbReference type="PROSITE" id="PS50221">
    <property type="entry name" value="GAIN_B"/>
    <property type="match status" value="1"/>
</dbReference>
<dbReference type="InterPro" id="IPR000832">
    <property type="entry name" value="GPCR_2_secretin-like"/>
</dbReference>
<dbReference type="SUPFAM" id="SSF81321">
    <property type="entry name" value="Family A G protein-coupled receptor-like"/>
    <property type="match status" value="1"/>
</dbReference>
<evidence type="ECO:0000259" key="16">
    <source>
        <dbReference type="PROSITE" id="PS50026"/>
    </source>
</evidence>
<proteinExistence type="predicted"/>
<feature type="transmembrane region" description="Helical" evidence="15">
    <location>
        <begin position="746"/>
        <end position="769"/>
    </location>
</feature>
<dbReference type="Proteomes" id="UP000886611">
    <property type="component" value="Unassembled WGS sequence"/>
</dbReference>
<dbReference type="Gene3D" id="1.20.1070.10">
    <property type="entry name" value="Rhodopsin 7-helix transmembrane proteins"/>
    <property type="match status" value="1"/>
</dbReference>
<dbReference type="GO" id="GO:0007189">
    <property type="term" value="P:adenylate cyclase-activating G protein-coupled receptor signaling pathway"/>
    <property type="evidence" value="ECO:0007669"/>
    <property type="project" value="TreeGrafter"/>
</dbReference>
<dbReference type="SMART" id="SM00303">
    <property type="entry name" value="GPS"/>
    <property type="match status" value="1"/>
</dbReference>
<evidence type="ECO:0000256" key="10">
    <source>
        <dbReference type="ARBA" id="ARBA00023136"/>
    </source>
</evidence>
<evidence type="ECO:0000256" key="7">
    <source>
        <dbReference type="ARBA" id="ARBA00022837"/>
    </source>
</evidence>
<dbReference type="PROSITE" id="PS50261">
    <property type="entry name" value="G_PROTEIN_RECEP_F2_4"/>
    <property type="match status" value="1"/>
</dbReference>
<dbReference type="InterPro" id="IPR018097">
    <property type="entry name" value="EGF_Ca-bd_CS"/>
</dbReference>
<feature type="transmembrane region" description="Helical" evidence="15">
    <location>
        <begin position="605"/>
        <end position="628"/>
    </location>
</feature>
<dbReference type="GO" id="GO:0007166">
    <property type="term" value="P:cell surface receptor signaling pathway"/>
    <property type="evidence" value="ECO:0007669"/>
    <property type="project" value="InterPro"/>
</dbReference>
<dbReference type="InterPro" id="IPR017981">
    <property type="entry name" value="GPCR_2-like_7TM"/>
</dbReference>
<comment type="subcellular location">
    <subcellularLocation>
        <location evidence="1">Cell membrane</location>
        <topology evidence="1">Multi-pass membrane protein</topology>
    </subcellularLocation>
</comment>
<feature type="transmembrane region" description="Helical" evidence="15">
    <location>
        <begin position="790"/>
        <end position="808"/>
    </location>
</feature>
<keyword evidence="4 15" id="KW-0812">Transmembrane</keyword>
<feature type="transmembrane region" description="Helical" evidence="15">
    <location>
        <begin position="895"/>
        <end position="917"/>
    </location>
</feature>
<feature type="domain" description="EGF-like" evidence="16">
    <location>
        <begin position="141"/>
        <end position="179"/>
    </location>
</feature>
<feature type="transmembrane region" description="Helical" evidence="15">
    <location>
        <begin position="640"/>
        <end position="658"/>
    </location>
</feature>
<organism evidence="19 20">
    <name type="scientific">Polypterus senegalus</name>
    <name type="common">Senegal bichir</name>
    <dbReference type="NCBI Taxonomy" id="55291"/>
    <lineage>
        <taxon>Eukaryota</taxon>
        <taxon>Metazoa</taxon>
        <taxon>Chordata</taxon>
        <taxon>Craniata</taxon>
        <taxon>Vertebrata</taxon>
        <taxon>Euteleostomi</taxon>
        <taxon>Actinopterygii</taxon>
        <taxon>Polypteriformes</taxon>
        <taxon>Polypteridae</taxon>
        <taxon>Polypterus</taxon>
    </lineage>
</organism>
<dbReference type="InterPro" id="IPR000742">
    <property type="entry name" value="EGF"/>
</dbReference>
<feature type="domain" description="EGF-like" evidence="16">
    <location>
        <begin position="191"/>
        <end position="229"/>
    </location>
</feature>
<evidence type="ECO:0000313" key="19">
    <source>
        <dbReference type="EMBL" id="KAG2471232.1"/>
    </source>
</evidence>
<keyword evidence="7" id="KW-0106">Calcium</keyword>
<keyword evidence="11" id="KW-1015">Disulfide bond</keyword>
<dbReference type="InterPro" id="IPR049883">
    <property type="entry name" value="NOTCH1_EGF-like"/>
</dbReference>
<protein>
    <submittedName>
        <fullName evidence="19">CD97 protein</fullName>
    </submittedName>
</protein>
<dbReference type="PANTHER" id="PTHR12011">
    <property type="entry name" value="ADHESION G-PROTEIN COUPLED RECEPTOR"/>
    <property type="match status" value="1"/>
</dbReference>
<feature type="domain" description="G-protein coupled receptors family 2 profile 2" evidence="18">
    <location>
        <begin position="603"/>
        <end position="843"/>
    </location>
</feature>
<evidence type="ECO:0000256" key="9">
    <source>
        <dbReference type="ARBA" id="ARBA00022989"/>
    </source>
</evidence>
<dbReference type="GO" id="GO:0007155">
    <property type="term" value="P:cell adhesion"/>
    <property type="evidence" value="ECO:0007669"/>
    <property type="project" value="UniProtKB-KW"/>
</dbReference>
<keyword evidence="2" id="KW-1003">Cell membrane</keyword>
<evidence type="ECO:0000256" key="3">
    <source>
        <dbReference type="ARBA" id="ARBA00022536"/>
    </source>
</evidence>
<dbReference type="Pfam" id="PF00002">
    <property type="entry name" value="7tm_2"/>
    <property type="match status" value="1"/>
</dbReference>
<gene>
    <name evidence="19" type="primary">Cd97</name>
    <name evidence="19" type="ORF">GTO96_0005755</name>
</gene>
<feature type="domain" description="EGF-like" evidence="16">
    <location>
        <begin position="92"/>
        <end position="129"/>
    </location>
</feature>
<evidence type="ECO:0000256" key="5">
    <source>
        <dbReference type="ARBA" id="ARBA00022729"/>
    </source>
</evidence>
<evidence type="ECO:0000256" key="4">
    <source>
        <dbReference type="ARBA" id="ARBA00022692"/>
    </source>
</evidence>
<dbReference type="PROSITE" id="PS00010">
    <property type="entry name" value="ASX_HYDROXYL"/>
    <property type="match status" value="4"/>
</dbReference>
<dbReference type="SMART" id="SM00179">
    <property type="entry name" value="EGF_CA"/>
    <property type="match status" value="4"/>
</dbReference>
<evidence type="ECO:0000256" key="15">
    <source>
        <dbReference type="SAM" id="Phobius"/>
    </source>
</evidence>
<dbReference type="PRINTS" id="PR01278">
    <property type="entry name" value="CD97PROTEIN"/>
</dbReference>
<feature type="transmembrane region" description="Helical" evidence="15">
    <location>
        <begin position="664"/>
        <end position="686"/>
    </location>
</feature>
<dbReference type="InterPro" id="IPR046338">
    <property type="entry name" value="GAIN_dom_sf"/>
</dbReference>
<dbReference type="PRINTS" id="PR00249">
    <property type="entry name" value="GPCRSECRETIN"/>
</dbReference>
<feature type="domain" description="EGF-like" evidence="16">
    <location>
        <begin position="263"/>
        <end position="301"/>
    </location>
</feature>
<accession>A0A8X7XNV5</accession>
<sequence length="954" mass="105549">MRGLGAAKGPPGEPVSPLRPEHKTSSWNCPELHEVNVHNVEGHESRGEARTVTRDLSCVTLTKVAFFWVVIGPCVQTTGDGLIKLPNGTSVDHDECSTPDFCSNNSLCVNTYGSYYCQCQAGYRNYNKKVTFTFNESNCRDINECIEQRGLCGPNTTCRNTLGNYSCSCQPGFTSTSGQQTFRANESSCQDIDECTETPEMCGPNANCTNTPGRYTCSCQPGFTSTSGQQNFRANESSCQDINECRKSPSKPLKLLCFVFTADIDECTETPEICGPNANCTNTLGNYSCSCSQGFMSTAGIYQFRANESTCEALNCSKFDTNETQAMADLKSFAKKLCEEQMSHEATQDVTHFKNLVGHIEGIISRGQVGSANVSEFFNQVEDTLMLIAPLLPDDPAKQTMDSIAFVYGTRDTTVYSAFHSVHVQHRTRVGTITHTATFTTDAAVRVRRGTSANDQVVLQTEGVVMETDWETAVRHGSPGFAAMFLVTYGDKLANTEKSIEEDLQRRMDHVKLNSKIATASVGSRKEVNLARPVNLTFSNLEDPTDFHVVCVYWKSSGGRSYWSKDGCHTIMSNVTHTTCRADHLSSFAVLMALYNIEDIFELKVITWVGLSLSLICLALCILTFFYCRAIQGPRNTIHLHLCISLFIADLVFLAGISSTNNKVGCAVVAGLLHFFFMAAFTWMCLEGIQLYRMVVLVFNTTLNKLYMFAFGYGVPAAIVLISASVKSSGYGTKWHCWLSLDDHFIWSFFGPVCLIIVVNVVFFIITVWKLAEKFTSLNPDMPNLKKVKAFTITAIAQLCILGSMWIFGCFQFEGGSIVMTYLFTILNSVQGVFIFIMHCLLSNQVRDEYKNFMATTFNLKKKTKYSEFSSTSNSSSNAQFTMVALWWPRGAKQLISLPVSGVALTFVMLGMVTMLLRSSFLLMMVDSLVVLGQKQEATEDVVSQCTSPEVLLA</sequence>
<dbReference type="AlphaFoldDB" id="A0A8X7XNV5"/>
<evidence type="ECO:0000256" key="1">
    <source>
        <dbReference type="ARBA" id="ARBA00004651"/>
    </source>
</evidence>
<reference evidence="19 20" key="1">
    <citation type="journal article" date="2021" name="Cell">
        <title>Tracing the genetic footprints of vertebrate landing in non-teleost ray-finned fishes.</title>
        <authorList>
            <person name="Bi X."/>
            <person name="Wang K."/>
            <person name="Yang L."/>
            <person name="Pan H."/>
            <person name="Jiang H."/>
            <person name="Wei Q."/>
            <person name="Fang M."/>
            <person name="Yu H."/>
            <person name="Zhu C."/>
            <person name="Cai Y."/>
            <person name="He Y."/>
            <person name="Gan X."/>
            <person name="Zeng H."/>
            <person name="Yu D."/>
            <person name="Zhu Y."/>
            <person name="Jiang H."/>
            <person name="Qiu Q."/>
            <person name="Yang H."/>
            <person name="Zhang Y.E."/>
            <person name="Wang W."/>
            <person name="Zhu M."/>
            <person name="He S."/>
            <person name="Zhang G."/>
        </authorList>
    </citation>
    <scope>NUCLEOTIDE SEQUENCE [LARGE SCALE GENOMIC DNA]</scope>
    <source>
        <strain evidence="19">Bchr_013</strain>
    </source>
</reference>
<feature type="transmembrane region" description="Helical" evidence="15">
    <location>
        <begin position="706"/>
        <end position="726"/>
    </location>
</feature>
<dbReference type="InterPro" id="IPR057244">
    <property type="entry name" value="GAIN_B"/>
</dbReference>
<keyword evidence="20" id="KW-1185">Reference proteome</keyword>
<dbReference type="GO" id="GO:0005886">
    <property type="term" value="C:plasma membrane"/>
    <property type="evidence" value="ECO:0007669"/>
    <property type="project" value="UniProtKB-SubCell"/>
</dbReference>
<comment type="caution">
    <text evidence="13">Lacks conserved residue(s) required for the propagation of feature annotation.</text>
</comment>
<keyword evidence="5" id="KW-0732">Signal</keyword>
<dbReference type="FunFam" id="2.10.25.10:FF:000038">
    <property type="entry name" value="Fibrillin 2"/>
    <property type="match status" value="3"/>
</dbReference>
<feature type="transmembrane region" description="Helical" evidence="15">
    <location>
        <begin position="820"/>
        <end position="842"/>
    </location>
</feature>
<name>A0A8X7XNV5_POLSE</name>
<dbReference type="InterPro" id="IPR003056">
    <property type="entry name" value="GPCR_2_ADGRE2_ADGRE5"/>
</dbReference>
<keyword evidence="9 15" id="KW-1133">Transmembrane helix</keyword>
<evidence type="ECO:0000256" key="2">
    <source>
        <dbReference type="ARBA" id="ARBA00022475"/>
    </source>
</evidence>
<dbReference type="Pfam" id="PF07645">
    <property type="entry name" value="EGF_CA"/>
    <property type="match status" value="4"/>
</dbReference>
<dbReference type="Gene3D" id="2.10.25.10">
    <property type="entry name" value="Laminin"/>
    <property type="match status" value="4"/>
</dbReference>
<keyword evidence="6" id="KW-0677">Repeat</keyword>
<evidence type="ECO:0000256" key="8">
    <source>
        <dbReference type="ARBA" id="ARBA00022889"/>
    </source>
</evidence>
<keyword evidence="10 15" id="KW-0472">Membrane</keyword>
<evidence type="ECO:0000256" key="14">
    <source>
        <dbReference type="SAM" id="MobiDB-lite"/>
    </source>
</evidence>
<evidence type="ECO:0000256" key="13">
    <source>
        <dbReference type="PROSITE-ProRule" id="PRU00076"/>
    </source>
</evidence>
<feature type="non-terminal residue" evidence="19">
    <location>
        <position position="954"/>
    </location>
</feature>
<dbReference type="Pfam" id="PF01825">
    <property type="entry name" value="GPS"/>
    <property type="match status" value="1"/>
</dbReference>
<evidence type="ECO:0000313" key="20">
    <source>
        <dbReference type="Proteomes" id="UP000886611"/>
    </source>
</evidence>
<dbReference type="SUPFAM" id="SSF57196">
    <property type="entry name" value="EGF/Laminin"/>
    <property type="match status" value="4"/>
</dbReference>
<dbReference type="InterPro" id="IPR001881">
    <property type="entry name" value="EGF-like_Ca-bd_dom"/>
</dbReference>
<feature type="non-terminal residue" evidence="19">
    <location>
        <position position="1"/>
    </location>
</feature>
<dbReference type="InterPro" id="IPR000203">
    <property type="entry name" value="GPS"/>
</dbReference>
<dbReference type="InterPro" id="IPR000152">
    <property type="entry name" value="EGF-type_Asp/Asn_hydroxyl_site"/>
</dbReference>
<feature type="region of interest" description="Disordered" evidence="14">
    <location>
        <begin position="1"/>
        <end position="26"/>
    </location>
</feature>
<keyword evidence="8" id="KW-0130">Cell adhesion</keyword>
<dbReference type="CDD" id="cd00054">
    <property type="entry name" value="EGF_CA"/>
    <property type="match status" value="4"/>
</dbReference>